<accession>A0A923L174</accession>
<dbReference type="SUPFAM" id="SSF63817">
    <property type="entry name" value="Sortase"/>
    <property type="match status" value="1"/>
</dbReference>
<evidence type="ECO:0000313" key="3">
    <source>
        <dbReference type="EMBL" id="MBC5581780.1"/>
    </source>
</evidence>
<dbReference type="CDD" id="cd05826">
    <property type="entry name" value="Sortase_B"/>
    <property type="match status" value="1"/>
</dbReference>
<comment type="caution">
    <text evidence="3">The sequence shown here is derived from an EMBL/GenBank/DDBJ whole genome shotgun (WGS) entry which is preliminary data.</text>
</comment>
<dbReference type="Gene3D" id="2.40.260.10">
    <property type="entry name" value="Sortase"/>
    <property type="match status" value="1"/>
</dbReference>
<name>A0A923L174_9FIRM</name>
<dbReference type="InterPro" id="IPR005754">
    <property type="entry name" value="Sortase"/>
</dbReference>
<feature type="active site" description="Proton donor/acceptor" evidence="2">
    <location>
        <position position="117"/>
    </location>
</feature>
<dbReference type="InterPro" id="IPR009835">
    <property type="entry name" value="SrtB"/>
</dbReference>
<dbReference type="InterPro" id="IPR023365">
    <property type="entry name" value="Sortase_dom-sf"/>
</dbReference>
<gene>
    <name evidence="3" type="ORF">H8S23_09700</name>
</gene>
<dbReference type="AlphaFoldDB" id="A0A923L174"/>
<evidence type="ECO:0000256" key="2">
    <source>
        <dbReference type="PIRSR" id="PIRSR605754-1"/>
    </source>
</evidence>
<feature type="active site" description="Acyl-thioester intermediate" evidence="2">
    <location>
        <position position="218"/>
    </location>
</feature>
<dbReference type="GO" id="GO:0016787">
    <property type="term" value="F:hydrolase activity"/>
    <property type="evidence" value="ECO:0007669"/>
    <property type="project" value="UniProtKB-KW"/>
</dbReference>
<organism evidence="3 4">
    <name type="scientific">Anaerofilum hominis</name>
    <dbReference type="NCBI Taxonomy" id="2763016"/>
    <lineage>
        <taxon>Bacteria</taxon>
        <taxon>Bacillati</taxon>
        <taxon>Bacillota</taxon>
        <taxon>Clostridia</taxon>
        <taxon>Eubacteriales</taxon>
        <taxon>Oscillospiraceae</taxon>
        <taxon>Anaerofilum</taxon>
    </lineage>
</organism>
<dbReference type="EMBL" id="JACONZ010000003">
    <property type="protein sequence ID" value="MBC5581780.1"/>
    <property type="molecule type" value="Genomic_DNA"/>
</dbReference>
<evidence type="ECO:0000256" key="1">
    <source>
        <dbReference type="ARBA" id="ARBA00022801"/>
    </source>
</evidence>
<evidence type="ECO:0000313" key="4">
    <source>
        <dbReference type="Proteomes" id="UP000659630"/>
    </source>
</evidence>
<dbReference type="Proteomes" id="UP000659630">
    <property type="component" value="Unassembled WGS sequence"/>
</dbReference>
<dbReference type="Pfam" id="PF04203">
    <property type="entry name" value="Sortase"/>
    <property type="match status" value="1"/>
</dbReference>
<protein>
    <submittedName>
        <fullName evidence="3">Class B sortase</fullName>
    </submittedName>
</protein>
<keyword evidence="1" id="KW-0378">Hydrolase</keyword>
<reference evidence="3" key="1">
    <citation type="submission" date="2020-08" db="EMBL/GenBank/DDBJ databases">
        <title>Genome public.</title>
        <authorList>
            <person name="Liu C."/>
            <person name="Sun Q."/>
        </authorList>
    </citation>
    <scope>NUCLEOTIDE SEQUENCE</scope>
    <source>
        <strain evidence="3">BX8</strain>
    </source>
</reference>
<sequence length="240" mass="26836">MLLSHFLTGWQEEKAFQEIAQQILQNSSQASDQNTSAPLTTDDGILLEYASLYGQNPDLFGWIALEGTELNYPVMYTPDDPEHYLRRAFDGSSALSGTPFLDARCSAGCGNYILYGHHMNNGTMFAGLLSYADKKFWQEHPVIRFDTLYEKGEYTVLAAFYSEVCPADAEGAFRYYNYTDLREKAVFEDYLRQVKSSALYDTGVEAEHGDQLLTLSTCSYHAENGRFVVVAKKIGGGASQ</sequence>
<keyword evidence="4" id="KW-1185">Reference proteome</keyword>
<proteinExistence type="predicted"/>